<dbReference type="AlphaFoldDB" id="A0A0W0FNJ0"/>
<evidence type="ECO:0000256" key="1">
    <source>
        <dbReference type="SAM" id="Coils"/>
    </source>
</evidence>
<reference evidence="2 3" key="1">
    <citation type="submission" date="2015-12" db="EMBL/GenBank/DDBJ databases">
        <title>Draft genome sequence of Moniliophthora roreri, the causal agent of frosty pod rot of cacao.</title>
        <authorList>
            <person name="Aime M.C."/>
            <person name="Diaz-Valderrama J.R."/>
            <person name="Kijpornyongpan T."/>
            <person name="Phillips-Mora W."/>
        </authorList>
    </citation>
    <scope>NUCLEOTIDE SEQUENCE [LARGE SCALE GENOMIC DNA]</scope>
    <source>
        <strain evidence="2 3">MCA 2952</strain>
    </source>
</reference>
<protein>
    <recommendedName>
        <fullName evidence="4">F-box domain-containing protein</fullName>
    </recommendedName>
</protein>
<dbReference type="EMBL" id="LATX01001806">
    <property type="protein sequence ID" value="KTB37866.1"/>
    <property type="molecule type" value="Genomic_DNA"/>
</dbReference>
<sequence>MPLLRSRTPYLPLEVISIIFENHPILSEVRECSLVCRSWVGFTREHGFRRIHIRSGVHLDELFRLYENEWQTLSYIKPKMVVLTNINTLDTDWQAQKLVEMFGGSICALRLEDRHPALHGVSRETLEFIQEWFAGVSRLEIARCYFPSATVYASFVRSFKSLKAFESIESWYRHSDDESRINMTRITDLALGSEVRGRPNMFHLFGGCAAVRNLRICPAPISSGSSSEVASVQRILREAGQNLEKLEIDINFASLDNTIVKGHYLFNSLDFSSNTNLRKLRLAIRFGDYNFGCIDYVLPFLWRLAASSVVSLEVLDLPFILDYRSLDWESLDRILQQPSFSTVKEVRCTGFVCCFTEKDCMPGGNYSIPSAISAPGKLAKELVDRLRFLPKKKSMNGSESVIYVGGSISKHKDMKS</sequence>
<comment type="caution">
    <text evidence="2">The sequence shown here is derived from an EMBL/GenBank/DDBJ whole genome shotgun (WGS) entry which is preliminary data.</text>
</comment>
<dbReference type="Proteomes" id="UP000054988">
    <property type="component" value="Unassembled WGS sequence"/>
</dbReference>
<evidence type="ECO:0000313" key="3">
    <source>
        <dbReference type="Proteomes" id="UP000054988"/>
    </source>
</evidence>
<feature type="coiled-coil region" evidence="1">
    <location>
        <begin position="229"/>
        <end position="256"/>
    </location>
</feature>
<proteinExistence type="predicted"/>
<name>A0A0W0FNJ0_MONRR</name>
<evidence type="ECO:0008006" key="4">
    <source>
        <dbReference type="Google" id="ProtNLM"/>
    </source>
</evidence>
<evidence type="ECO:0000313" key="2">
    <source>
        <dbReference type="EMBL" id="KTB37866.1"/>
    </source>
</evidence>
<keyword evidence="1" id="KW-0175">Coiled coil</keyword>
<accession>A0A0W0FNJ0</accession>
<gene>
    <name evidence="2" type="ORF">WG66_9543</name>
</gene>
<organism evidence="2 3">
    <name type="scientific">Moniliophthora roreri</name>
    <name type="common">Frosty pod rot fungus</name>
    <name type="synonym">Monilia roreri</name>
    <dbReference type="NCBI Taxonomy" id="221103"/>
    <lineage>
        <taxon>Eukaryota</taxon>
        <taxon>Fungi</taxon>
        <taxon>Dikarya</taxon>
        <taxon>Basidiomycota</taxon>
        <taxon>Agaricomycotina</taxon>
        <taxon>Agaricomycetes</taxon>
        <taxon>Agaricomycetidae</taxon>
        <taxon>Agaricales</taxon>
        <taxon>Marasmiineae</taxon>
        <taxon>Marasmiaceae</taxon>
        <taxon>Moniliophthora</taxon>
    </lineage>
</organism>
<dbReference type="InterPro" id="IPR036047">
    <property type="entry name" value="F-box-like_dom_sf"/>
</dbReference>
<dbReference type="SUPFAM" id="SSF81383">
    <property type="entry name" value="F-box domain"/>
    <property type="match status" value="1"/>
</dbReference>